<feature type="compositionally biased region" description="Low complexity" evidence="2">
    <location>
        <begin position="292"/>
        <end position="303"/>
    </location>
</feature>
<evidence type="ECO:0000313" key="4">
    <source>
        <dbReference type="EMBL" id="KAF4616217.1"/>
    </source>
</evidence>
<dbReference type="EMBL" id="JAAMPI010002250">
    <property type="protein sequence ID" value="KAF4616217.1"/>
    <property type="molecule type" value="Genomic_DNA"/>
</dbReference>
<feature type="compositionally biased region" description="Polar residues" evidence="2">
    <location>
        <begin position="58"/>
        <end position="73"/>
    </location>
</feature>
<keyword evidence="1" id="KW-0539">Nucleus</keyword>
<evidence type="ECO:0000256" key="2">
    <source>
        <dbReference type="SAM" id="MobiDB-lite"/>
    </source>
</evidence>
<dbReference type="InterPro" id="IPR001138">
    <property type="entry name" value="Zn2Cys6_DnaBD"/>
</dbReference>
<gene>
    <name evidence="4" type="ORF">G7Y89_g15189</name>
</gene>
<feature type="region of interest" description="Disordered" evidence="2">
    <location>
        <begin position="47"/>
        <end position="86"/>
    </location>
</feature>
<keyword evidence="5" id="KW-1185">Reference proteome</keyword>
<proteinExistence type="predicted"/>
<dbReference type="SUPFAM" id="SSF57701">
    <property type="entry name" value="Zn2/Cys6 DNA-binding domain"/>
    <property type="match status" value="1"/>
</dbReference>
<name>A0A8H4QRV0_9HELO</name>
<dbReference type="OrthoDB" id="4330117at2759"/>
<dbReference type="Proteomes" id="UP000566819">
    <property type="component" value="Unassembled WGS sequence"/>
</dbReference>
<evidence type="ECO:0000256" key="1">
    <source>
        <dbReference type="ARBA" id="ARBA00023242"/>
    </source>
</evidence>
<feature type="region of interest" description="Disordered" evidence="2">
    <location>
        <begin position="290"/>
        <end position="331"/>
    </location>
</feature>
<evidence type="ECO:0000313" key="5">
    <source>
        <dbReference type="Proteomes" id="UP000566819"/>
    </source>
</evidence>
<reference evidence="4 5" key="1">
    <citation type="submission" date="2020-03" db="EMBL/GenBank/DDBJ databases">
        <title>Draft Genome Sequence of Cudoniella acicularis.</title>
        <authorList>
            <person name="Buettner E."/>
            <person name="Kellner H."/>
        </authorList>
    </citation>
    <scope>NUCLEOTIDE SEQUENCE [LARGE SCALE GENOMIC DNA]</scope>
    <source>
        <strain evidence="4 5">DSM 108380</strain>
    </source>
</reference>
<dbReference type="Pfam" id="PF00172">
    <property type="entry name" value="Zn_clus"/>
    <property type="match status" value="1"/>
</dbReference>
<accession>A0A8H4QRV0</accession>
<protein>
    <recommendedName>
        <fullName evidence="3">Zn(2)-C6 fungal-type domain-containing protein</fullName>
    </recommendedName>
</protein>
<dbReference type="GO" id="GO:0000981">
    <property type="term" value="F:DNA-binding transcription factor activity, RNA polymerase II-specific"/>
    <property type="evidence" value="ECO:0007669"/>
    <property type="project" value="InterPro"/>
</dbReference>
<evidence type="ECO:0000259" key="3">
    <source>
        <dbReference type="PROSITE" id="PS50048"/>
    </source>
</evidence>
<dbReference type="SMART" id="SM00066">
    <property type="entry name" value="GAL4"/>
    <property type="match status" value="1"/>
</dbReference>
<dbReference type="CDD" id="cd00067">
    <property type="entry name" value="GAL4"/>
    <property type="match status" value="1"/>
</dbReference>
<comment type="caution">
    <text evidence="4">The sequence shown here is derived from an EMBL/GenBank/DDBJ whole genome shotgun (WGS) entry which is preliminary data.</text>
</comment>
<dbReference type="PROSITE" id="PS50048">
    <property type="entry name" value="ZN2_CY6_FUNGAL_2"/>
    <property type="match status" value="1"/>
</dbReference>
<organism evidence="4 5">
    <name type="scientific">Cudoniella acicularis</name>
    <dbReference type="NCBI Taxonomy" id="354080"/>
    <lineage>
        <taxon>Eukaryota</taxon>
        <taxon>Fungi</taxon>
        <taxon>Dikarya</taxon>
        <taxon>Ascomycota</taxon>
        <taxon>Pezizomycotina</taxon>
        <taxon>Leotiomycetes</taxon>
        <taxon>Helotiales</taxon>
        <taxon>Tricladiaceae</taxon>
        <taxon>Cudoniella</taxon>
    </lineage>
</organism>
<dbReference type="InterPro" id="IPR036864">
    <property type="entry name" value="Zn2-C6_fun-type_DNA-bd_sf"/>
</dbReference>
<dbReference type="AlphaFoldDB" id="A0A8H4QRV0"/>
<dbReference type="PROSITE" id="PS00463">
    <property type="entry name" value="ZN2_CY6_FUNGAL_1"/>
    <property type="match status" value="1"/>
</dbReference>
<feature type="domain" description="Zn(2)-C6 fungal-type" evidence="3">
    <location>
        <begin position="10"/>
        <end position="42"/>
    </location>
</feature>
<sequence>MAEEIRLRAACDRCHSQKLRCPRQPGQDVCGRCAKAHRSCVFSPFRQKKLPEGDHGSSGANSEIIQSNQSASHSRSDENSSKRKRVVSVDLNQEITFGGPLTGNSPPPTGDALDHCWNLDPAIFPQDVNTDYSFGDINISDESPLMSFDFDSMIPPTPQWQLAKEPGPNQLREVTTPSQGPFFSSDWRTSEGIAYMIQPHLRGWNSENALPENTSHLIRRLSELGTKLFENAELMPPQAVHDPAMDGQPIGDGKTDYNKYRLEDLLNLTQDLVDLYPIFLNTFFGPQISQGSSPNSDTASPSSFDNDQTSESHDSKRSFPPNTHSTTDKPTPDHASVLLLLSCHLRLINIWVDLFKHMRICIRQRGVALTEAQKKINLPAPRLRVGAYTPPPSVAVSMQMHCFCRFSTQLSKLATELASEIHLEDNDQGSGIGPAALSWAAAQNVKEKANFMASEIGSLQDYINQSGLLD</sequence>
<dbReference type="GO" id="GO:0008270">
    <property type="term" value="F:zinc ion binding"/>
    <property type="evidence" value="ECO:0007669"/>
    <property type="project" value="InterPro"/>
</dbReference>
<dbReference type="Gene3D" id="4.10.240.10">
    <property type="entry name" value="Zn(2)-C6 fungal-type DNA-binding domain"/>
    <property type="match status" value="1"/>
</dbReference>